<name>A0A5B6W033_9ROSI</name>
<dbReference type="InterPro" id="IPR004320">
    <property type="entry name" value="BPS1_pln"/>
</dbReference>
<sequence>MAALPPISDVHQPVRSISLPSRVHPTCVKLEAALNHLKAWKTSSVSTSTAGFSGETIRIGLVDLADLYNCVRETITSPQTQRTLVQYQNGRLVEEALDESVTFLDTCGKARDLLLAMKQHVQTLQSALRRRRGDSSIETQIAAYINFRKTVKMEVAKCLGALKKLERRFVSSSTPLDVDPHLLMVVKVLRETTSITISVFQSLLFFLSVPSMKTRVGGWSKITKLIPLLSSEREHKVINEVGAVDLAFYSINGQLKNGGGMVEVDMLQRTLKAVDATIDGFETGLDCVFRCLVQNRVTFLNIITHQFLQMETHQLRKKKKSKLQNMGGKYHVRSISLPSRSHPTTLRIEDELNRLKAWEASSPLTTCESIFTCLSGLEDLYQCMDDLLRMPSTQQVLSQYHQHEKCVDELLDGSVRLLDICGIARDNMYEIKEHVHALQSALRRRKGDSSIEDNIVNYTKFRKQMKKKGKKLITELKQMGNKLGASPLLPDQHQDEDQYHHFSAVIRVLTQVNATSASIFQSFFSFLSAPVSSKQTRWSVVSKLMMHKGVISCEENVNELESVDAALCKHTSDVEKMQMAHKRLVELESGIECLEKRLECVFRRLIKARTSLLNMISQ</sequence>
<evidence type="ECO:0000313" key="1">
    <source>
        <dbReference type="EMBL" id="KAA3474525.1"/>
    </source>
</evidence>
<dbReference type="Proteomes" id="UP000325315">
    <property type="component" value="Unassembled WGS sequence"/>
</dbReference>
<proteinExistence type="predicted"/>
<dbReference type="AlphaFoldDB" id="A0A5B6W033"/>
<dbReference type="OrthoDB" id="1701699at2759"/>
<dbReference type="PANTHER" id="PTHR33070">
    <property type="entry name" value="OS06G0725500 PROTEIN"/>
    <property type="match status" value="1"/>
</dbReference>
<dbReference type="GO" id="GO:0048367">
    <property type="term" value="P:shoot system development"/>
    <property type="evidence" value="ECO:0007669"/>
    <property type="project" value="InterPro"/>
</dbReference>
<keyword evidence="2" id="KW-1185">Reference proteome</keyword>
<comment type="caution">
    <text evidence="1">The sequence shown here is derived from an EMBL/GenBank/DDBJ whole genome shotgun (WGS) entry which is preliminary data.</text>
</comment>
<gene>
    <name evidence="1" type="ORF">EPI10_024802</name>
</gene>
<evidence type="ECO:0000313" key="2">
    <source>
        <dbReference type="Proteomes" id="UP000325315"/>
    </source>
</evidence>
<reference evidence="2" key="1">
    <citation type="journal article" date="2019" name="Plant Biotechnol. J.">
        <title>Genome sequencing of the Australian wild diploid species Gossypium australe highlights disease resistance and delayed gland morphogenesis.</title>
        <authorList>
            <person name="Cai Y."/>
            <person name="Cai X."/>
            <person name="Wang Q."/>
            <person name="Wang P."/>
            <person name="Zhang Y."/>
            <person name="Cai C."/>
            <person name="Xu Y."/>
            <person name="Wang K."/>
            <person name="Zhou Z."/>
            <person name="Wang C."/>
            <person name="Geng S."/>
            <person name="Li B."/>
            <person name="Dong Q."/>
            <person name="Hou Y."/>
            <person name="Wang H."/>
            <person name="Ai P."/>
            <person name="Liu Z."/>
            <person name="Yi F."/>
            <person name="Sun M."/>
            <person name="An G."/>
            <person name="Cheng J."/>
            <person name="Zhang Y."/>
            <person name="Shi Q."/>
            <person name="Xie Y."/>
            <person name="Shi X."/>
            <person name="Chang Y."/>
            <person name="Huang F."/>
            <person name="Chen Y."/>
            <person name="Hong S."/>
            <person name="Mi L."/>
            <person name="Sun Q."/>
            <person name="Zhang L."/>
            <person name="Zhou B."/>
            <person name="Peng R."/>
            <person name="Zhang X."/>
            <person name="Liu F."/>
        </authorList>
    </citation>
    <scope>NUCLEOTIDE SEQUENCE [LARGE SCALE GENOMIC DNA]</scope>
    <source>
        <strain evidence="2">cv. PA1801</strain>
    </source>
</reference>
<dbReference type="EMBL" id="SMMG02000005">
    <property type="protein sequence ID" value="KAA3474525.1"/>
    <property type="molecule type" value="Genomic_DNA"/>
</dbReference>
<dbReference type="GO" id="GO:0048364">
    <property type="term" value="P:root development"/>
    <property type="evidence" value="ECO:0007669"/>
    <property type="project" value="InterPro"/>
</dbReference>
<protein>
    <submittedName>
        <fullName evidence="1">DUF241 domain protein</fullName>
    </submittedName>
</protein>
<accession>A0A5B6W033</accession>
<dbReference type="Pfam" id="PF03087">
    <property type="entry name" value="BPS1"/>
    <property type="match status" value="2"/>
</dbReference>
<dbReference type="PANTHER" id="PTHR33070:SF109">
    <property type="entry name" value="DOMAIN PROTEIN, PUTATIVE (DUF241)-RELATED"/>
    <property type="match status" value="1"/>
</dbReference>
<organism evidence="1 2">
    <name type="scientific">Gossypium australe</name>
    <dbReference type="NCBI Taxonomy" id="47621"/>
    <lineage>
        <taxon>Eukaryota</taxon>
        <taxon>Viridiplantae</taxon>
        <taxon>Streptophyta</taxon>
        <taxon>Embryophyta</taxon>
        <taxon>Tracheophyta</taxon>
        <taxon>Spermatophyta</taxon>
        <taxon>Magnoliopsida</taxon>
        <taxon>eudicotyledons</taxon>
        <taxon>Gunneridae</taxon>
        <taxon>Pentapetalae</taxon>
        <taxon>rosids</taxon>
        <taxon>malvids</taxon>
        <taxon>Malvales</taxon>
        <taxon>Malvaceae</taxon>
        <taxon>Malvoideae</taxon>
        <taxon>Gossypium</taxon>
    </lineage>
</organism>